<comment type="caution">
    <text evidence="7">The sequence shown here is derived from an EMBL/GenBank/DDBJ whole genome shotgun (WGS) entry which is preliminary data.</text>
</comment>
<evidence type="ECO:0000256" key="1">
    <source>
        <dbReference type="ARBA" id="ARBA00004479"/>
    </source>
</evidence>
<sequence length="345" mass="39042">MKLFQLTAVQVFIYIINIRGFESNYCRSPQYIRTDSEEIIKCSFKDDVFSVLWYNSKDFYRVDAIVTLKDSVKSGEGFSSGEFDIFPNGSLIISNVSLKHEGTYTVIKLDTPTSRPVTYIINVFVIARTFERIPIIEGCDNGHVICFQTVGTTSKVSCTVTDARPAIPLSWMVRTTNGDRNMSSRSVITNETNVYFTSRTTILDPFAYSEILTLLACKADGPLGLLERNESLVLLQNSNETLINIKPKQIAVEIDSKVQLHCNYSKVSYLVWQVKQPSEAVFKAILYIVFVEENFTHINDKDYKLQQASLVIEKIRVQDEGTYRCVSGNGLEDNVIVYSVILFGK</sequence>
<reference evidence="7" key="1">
    <citation type="submission" date="2021-10" db="EMBL/GenBank/DDBJ databases">
        <title>Tropical sea cucumber genome reveals ecological adaptation and Cuvierian tubules defense mechanism.</title>
        <authorList>
            <person name="Chen T."/>
        </authorList>
    </citation>
    <scope>NUCLEOTIDE SEQUENCE</scope>
    <source>
        <strain evidence="7">Nanhai2018</strain>
        <tissue evidence="7">Muscle</tissue>
    </source>
</reference>
<dbReference type="Pfam" id="PF07686">
    <property type="entry name" value="V-set"/>
    <property type="match status" value="1"/>
</dbReference>
<evidence type="ECO:0000256" key="5">
    <source>
        <dbReference type="ARBA" id="ARBA00023319"/>
    </source>
</evidence>
<keyword evidence="8" id="KW-1185">Reference proteome</keyword>
<dbReference type="InterPro" id="IPR003599">
    <property type="entry name" value="Ig_sub"/>
</dbReference>
<dbReference type="SUPFAM" id="SSF48726">
    <property type="entry name" value="Immunoglobulin"/>
    <property type="match status" value="2"/>
</dbReference>
<dbReference type="GO" id="GO:0005911">
    <property type="term" value="C:cell-cell junction"/>
    <property type="evidence" value="ECO:0007669"/>
    <property type="project" value="TreeGrafter"/>
</dbReference>
<dbReference type="Gene3D" id="2.60.40.10">
    <property type="entry name" value="Immunoglobulins"/>
    <property type="match status" value="2"/>
</dbReference>
<comment type="subcellular location">
    <subcellularLocation>
        <location evidence="1">Membrane</location>
        <topology evidence="1">Single-pass type I membrane protein</topology>
    </subcellularLocation>
</comment>
<dbReference type="PANTHER" id="PTHR11640">
    <property type="entry name" value="NEPHRIN"/>
    <property type="match status" value="1"/>
</dbReference>
<organism evidence="7 8">
    <name type="scientific">Holothuria leucospilota</name>
    <name type="common">Black long sea cucumber</name>
    <name type="synonym">Mertensiothuria leucospilota</name>
    <dbReference type="NCBI Taxonomy" id="206669"/>
    <lineage>
        <taxon>Eukaryota</taxon>
        <taxon>Metazoa</taxon>
        <taxon>Echinodermata</taxon>
        <taxon>Eleutherozoa</taxon>
        <taxon>Echinozoa</taxon>
        <taxon>Holothuroidea</taxon>
        <taxon>Aspidochirotacea</taxon>
        <taxon>Aspidochirotida</taxon>
        <taxon>Holothuriidae</taxon>
        <taxon>Holothuria</taxon>
    </lineage>
</organism>
<keyword evidence="2" id="KW-0472">Membrane</keyword>
<feature type="domain" description="Immunoglobulin" evidence="6">
    <location>
        <begin position="247"/>
        <end position="338"/>
    </location>
</feature>
<dbReference type="GO" id="GO:0098609">
    <property type="term" value="P:cell-cell adhesion"/>
    <property type="evidence" value="ECO:0007669"/>
    <property type="project" value="TreeGrafter"/>
</dbReference>
<evidence type="ECO:0000313" key="8">
    <source>
        <dbReference type="Proteomes" id="UP001152320"/>
    </source>
</evidence>
<dbReference type="InterPro" id="IPR013106">
    <property type="entry name" value="Ig_V-set"/>
</dbReference>
<dbReference type="SMART" id="SM00409">
    <property type="entry name" value="IG"/>
    <property type="match status" value="2"/>
</dbReference>
<evidence type="ECO:0000259" key="6">
    <source>
        <dbReference type="SMART" id="SM00409"/>
    </source>
</evidence>
<gene>
    <name evidence="7" type="ORF">HOLleu_44567</name>
</gene>
<dbReference type="Proteomes" id="UP001152320">
    <property type="component" value="Unassembled WGS sequence"/>
</dbReference>
<evidence type="ECO:0000313" key="7">
    <source>
        <dbReference type="EMBL" id="KAJ8017792.1"/>
    </source>
</evidence>
<keyword evidence="3" id="KW-1015">Disulfide bond</keyword>
<dbReference type="AlphaFoldDB" id="A0A9Q1BAT6"/>
<dbReference type="GO" id="GO:0050839">
    <property type="term" value="F:cell adhesion molecule binding"/>
    <property type="evidence" value="ECO:0007669"/>
    <property type="project" value="TreeGrafter"/>
</dbReference>
<name>A0A9Q1BAT6_HOLLE</name>
<protein>
    <recommendedName>
        <fullName evidence="6">Immunoglobulin domain-containing protein</fullName>
    </recommendedName>
</protein>
<dbReference type="InterPro" id="IPR013783">
    <property type="entry name" value="Ig-like_fold"/>
</dbReference>
<feature type="domain" description="Immunoglobulin" evidence="6">
    <location>
        <begin position="28"/>
        <end position="126"/>
    </location>
</feature>
<dbReference type="GO" id="GO:0005886">
    <property type="term" value="C:plasma membrane"/>
    <property type="evidence" value="ECO:0007669"/>
    <property type="project" value="TreeGrafter"/>
</dbReference>
<evidence type="ECO:0000256" key="3">
    <source>
        <dbReference type="ARBA" id="ARBA00023157"/>
    </source>
</evidence>
<dbReference type="EMBL" id="JAIZAY010000999">
    <property type="protein sequence ID" value="KAJ8017792.1"/>
    <property type="molecule type" value="Genomic_DNA"/>
</dbReference>
<dbReference type="InterPro" id="IPR036179">
    <property type="entry name" value="Ig-like_dom_sf"/>
</dbReference>
<dbReference type="InterPro" id="IPR051275">
    <property type="entry name" value="Cell_adhesion_signaling"/>
</dbReference>
<evidence type="ECO:0000256" key="2">
    <source>
        <dbReference type="ARBA" id="ARBA00023136"/>
    </source>
</evidence>
<proteinExistence type="predicted"/>
<accession>A0A9Q1BAT6</accession>
<evidence type="ECO:0000256" key="4">
    <source>
        <dbReference type="ARBA" id="ARBA00023180"/>
    </source>
</evidence>
<keyword evidence="5" id="KW-0393">Immunoglobulin domain</keyword>
<dbReference type="OrthoDB" id="5359219at2759"/>
<dbReference type="PANTHER" id="PTHR11640:SF164">
    <property type="entry name" value="MAM DOMAIN-CONTAINING GLYCOSYLPHOSPHATIDYLINOSITOL ANCHOR PROTEIN 1"/>
    <property type="match status" value="1"/>
</dbReference>
<keyword evidence="4" id="KW-0325">Glycoprotein</keyword>